<dbReference type="Proteomes" id="UP000525987">
    <property type="component" value="Unassembled WGS sequence"/>
</dbReference>
<dbReference type="AlphaFoldDB" id="A0A7W5BWE2"/>
<protein>
    <submittedName>
        <fullName evidence="2">Putative ATPase</fullName>
    </submittedName>
</protein>
<gene>
    <name evidence="2" type="ORF">FHR96_000730</name>
</gene>
<feature type="domain" description="NadR/Ttd14 AAA" evidence="1">
    <location>
        <begin position="2"/>
        <end position="145"/>
    </location>
</feature>
<dbReference type="InterPro" id="IPR038727">
    <property type="entry name" value="NadR/Ttd14_AAA_dom"/>
</dbReference>
<accession>A0A7W5BWE2</accession>
<organism evidence="2 3">
    <name type="scientific">Halomonas organivorans</name>
    <dbReference type="NCBI Taxonomy" id="257772"/>
    <lineage>
        <taxon>Bacteria</taxon>
        <taxon>Pseudomonadati</taxon>
        <taxon>Pseudomonadota</taxon>
        <taxon>Gammaproteobacteria</taxon>
        <taxon>Oceanospirillales</taxon>
        <taxon>Halomonadaceae</taxon>
        <taxon>Halomonas</taxon>
    </lineage>
</organism>
<name>A0A7W5BWE2_9GAMM</name>
<evidence type="ECO:0000313" key="2">
    <source>
        <dbReference type="EMBL" id="MBB3139883.1"/>
    </source>
</evidence>
<dbReference type="Gene3D" id="3.40.50.300">
    <property type="entry name" value="P-loop containing nucleotide triphosphate hydrolases"/>
    <property type="match status" value="1"/>
</dbReference>
<evidence type="ECO:0000259" key="1">
    <source>
        <dbReference type="Pfam" id="PF13521"/>
    </source>
</evidence>
<proteinExistence type="predicted"/>
<comment type="caution">
    <text evidence="2">The sequence shown here is derived from an EMBL/GenBank/DDBJ whole genome shotgun (WGS) entry which is preliminary data.</text>
</comment>
<reference evidence="2 3" key="1">
    <citation type="submission" date="2020-08" db="EMBL/GenBank/DDBJ databases">
        <title>Genomic Encyclopedia of Type Strains, Phase III (KMG-III): the genomes of soil and plant-associated and newly described type strains.</title>
        <authorList>
            <person name="Whitman W."/>
        </authorList>
    </citation>
    <scope>NUCLEOTIDE SEQUENCE [LARGE SCALE GENOMIC DNA]</scope>
    <source>
        <strain evidence="2 3">CECT 5995</strain>
    </source>
</reference>
<dbReference type="Pfam" id="PF13521">
    <property type="entry name" value="AAA_28"/>
    <property type="match status" value="1"/>
</dbReference>
<sequence>MKERGYPVVQETARRIIKERLAAGLSPRPDPVSFGKQILSSDVEKYQVAAGGHRAVFFDRGVLDALYMLDEAQALTRDKAARYVRRFPYSRVVFLLPPWEEIYAKDSERDQSLEEAVQVFEGMKRWYSYWGYETVEVPRVSVEARVAFVLKRIPCC</sequence>
<keyword evidence="3" id="KW-1185">Reference proteome</keyword>
<evidence type="ECO:0000313" key="3">
    <source>
        <dbReference type="Proteomes" id="UP000525987"/>
    </source>
</evidence>
<dbReference type="InterPro" id="IPR027417">
    <property type="entry name" value="P-loop_NTPase"/>
</dbReference>
<dbReference type="EMBL" id="JACHXM010000002">
    <property type="protein sequence ID" value="MBB3139883.1"/>
    <property type="molecule type" value="Genomic_DNA"/>
</dbReference>